<sequence length="243" mass="27119">MERLSTQGLRWEANTLVKSLRLRLACRTQGYNLLREYGYPLPSKRTLQRHIEHAKFRPGLLTDILEALKIKVSLMKPEERHAVLLLDGMQITSGLVYDHSCCDVLGTPTLPLSDGSLPDDSLAIHGLVFMLGGLSTRWKQTIGYHLTGNSIHAASFKAQVVNIITACESIGLNIHVVVSDMGSANQALWKLFGISVGKHSRPTTSCPHPCDPQRKLWFMADVPHLLKNLRNHLTKGQLIYLPE</sequence>
<organism evidence="1 2">
    <name type="scientific">Dermacentor silvarum</name>
    <name type="common">Tick</name>
    <dbReference type="NCBI Taxonomy" id="543639"/>
    <lineage>
        <taxon>Eukaryota</taxon>
        <taxon>Metazoa</taxon>
        <taxon>Ecdysozoa</taxon>
        <taxon>Arthropoda</taxon>
        <taxon>Chelicerata</taxon>
        <taxon>Arachnida</taxon>
        <taxon>Acari</taxon>
        <taxon>Parasitiformes</taxon>
        <taxon>Ixodida</taxon>
        <taxon>Ixodoidea</taxon>
        <taxon>Ixodidae</taxon>
        <taxon>Rhipicephalinae</taxon>
        <taxon>Dermacentor</taxon>
    </lineage>
</organism>
<protein>
    <submittedName>
        <fullName evidence="1">Uncharacterized protein</fullName>
    </submittedName>
</protein>
<gene>
    <name evidence="1" type="ORF">HPB49_018445</name>
</gene>
<reference evidence="1" key="1">
    <citation type="submission" date="2020-05" db="EMBL/GenBank/DDBJ databases">
        <title>Large-scale comparative analyses of tick genomes elucidate their genetic diversity and vector capacities.</title>
        <authorList>
            <person name="Jia N."/>
            <person name="Wang J."/>
            <person name="Shi W."/>
            <person name="Du L."/>
            <person name="Sun Y."/>
            <person name="Zhan W."/>
            <person name="Jiang J."/>
            <person name="Wang Q."/>
            <person name="Zhang B."/>
            <person name="Ji P."/>
            <person name="Sakyi L.B."/>
            <person name="Cui X."/>
            <person name="Yuan T."/>
            <person name="Jiang B."/>
            <person name="Yang W."/>
            <person name="Lam T.T.-Y."/>
            <person name="Chang Q."/>
            <person name="Ding S."/>
            <person name="Wang X."/>
            <person name="Zhu J."/>
            <person name="Ruan X."/>
            <person name="Zhao L."/>
            <person name="Wei J."/>
            <person name="Que T."/>
            <person name="Du C."/>
            <person name="Cheng J."/>
            <person name="Dai P."/>
            <person name="Han X."/>
            <person name="Huang E."/>
            <person name="Gao Y."/>
            <person name="Liu J."/>
            <person name="Shao H."/>
            <person name="Ye R."/>
            <person name="Li L."/>
            <person name="Wei W."/>
            <person name="Wang X."/>
            <person name="Wang C."/>
            <person name="Yang T."/>
            <person name="Huo Q."/>
            <person name="Li W."/>
            <person name="Guo W."/>
            <person name="Chen H."/>
            <person name="Zhou L."/>
            <person name="Ni X."/>
            <person name="Tian J."/>
            <person name="Zhou Y."/>
            <person name="Sheng Y."/>
            <person name="Liu T."/>
            <person name="Pan Y."/>
            <person name="Xia L."/>
            <person name="Li J."/>
            <person name="Zhao F."/>
            <person name="Cao W."/>
        </authorList>
    </citation>
    <scope>NUCLEOTIDE SEQUENCE</scope>
    <source>
        <strain evidence="1">Dsil-2018</strain>
    </source>
</reference>
<accession>A0ACB8DQI9</accession>
<dbReference type="EMBL" id="CM023479">
    <property type="protein sequence ID" value="KAH7974720.1"/>
    <property type="molecule type" value="Genomic_DNA"/>
</dbReference>
<keyword evidence="2" id="KW-1185">Reference proteome</keyword>
<dbReference type="Proteomes" id="UP000821865">
    <property type="component" value="Chromosome 10"/>
</dbReference>
<name>A0ACB8DQI9_DERSI</name>
<comment type="caution">
    <text evidence="1">The sequence shown here is derived from an EMBL/GenBank/DDBJ whole genome shotgun (WGS) entry which is preliminary data.</text>
</comment>
<evidence type="ECO:0000313" key="2">
    <source>
        <dbReference type="Proteomes" id="UP000821865"/>
    </source>
</evidence>
<proteinExistence type="predicted"/>
<evidence type="ECO:0000313" key="1">
    <source>
        <dbReference type="EMBL" id="KAH7974720.1"/>
    </source>
</evidence>